<dbReference type="EMBL" id="CAJA01000037">
    <property type="protein sequence ID" value="CCH72054.1"/>
    <property type="molecule type" value="Genomic_DNA"/>
</dbReference>
<dbReference type="PANTHER" id="PTHR37318">
    <property type="entry name" value="BSL7504 PROTEIN"/>
    <property type="match status" value="1"/>
</dbReference>
<evidence type="ECO:0000313" key="3">
    <source>
        <dbReference type="Proteomes" id="UP000035763"/>
    </source>
</evidence>
<proteinExistence type="predicted"/>
<dbReference type="InterPro" id="IPR036388">
    <property type="entry name" value="WH-like_DNA-bd_sf"/>
</dbReference>
<accession>W6K1A8</accession>
<dbReference type="PANTHER" id="PTHR37318:SF1">
    <property type="entry name" value="BSL7504 PROTEIN"/>
    <property type="match status" value="1"/>
</dbReference>
<reference evidence="2 3" key="1">
    <citation type="journal article" date="2013" name="ISME J.">
        <title>A metabolic model for members of the genus Tetrasphaera involved in enhanced biological phosphorus removal.</title>
        <authorList>
            <person name="Kristiansen R."/>
            <person name="Nguyen H.T.T."/>
            <person name="Saunders A.M."/>
            <person name="Nielsen J.L."/>
            <person name="Wimmer R."/>
            <person name="Le V.Q."/>
            <person name="McIlroy S.J."/>
            <person name="Petrovski S."/>
            <person name="Seviour R.J."/>
            <person name="Calteau A."/>
            <person name="Nielsen K.L."/>
            <person name="Nielsen P.H."/>
        </authorList>
    </citation>
    <scope>NUCLEOTIDE SEQUENCE [LARGE SCALE GENOMIC DNA]</scope>
    <source>
        <strain evidence="2 3">Ben110</strain>
    </source>
</reference>
<name>W6K1A8_9MICO</name>
<dbReference type="Gene3D" id="1.10.10.10">
    <property type="entry name" value="Winged helix-like DNA-binding domain superfamily/Winged helix DNA-binding domain"/>
    <property type="match status" value="1"/>
</dbReference>
<evidence type="ECO:0000313" key="2">
    <source>
        <dbReference type="EMBL" id="CCH72054.1"/>
    </source>
</evidence>
<gene>
    <name evidence="2" type="ORF">BN11_1310002</name>
</gene>
<dbReference type="STRING" id="1193182.BN11_1310002"/>
<dbReference type="InterPro" id="IPR027395">
    <property type="entry name" value="WH_DNA-bd_dom"/>
</dbReference>
<evidence type="ECO:0000259" key="1">
    <source>
        <dbReference type="Pfam" id="PF13601"/>
    </source>
</evidence>
<comment type="caution">
    <text evidence="2">The sequence shown here is derived from an EMBL/GenBank/DDBJ whole genome shotgun (WGS) entry which is preliminary data.</text>
</comment>
<feature type="domain" description="Winged helix DNA-binding" evidence="1">
    <location>
        <begin position="16"/>
        <end position="93"/>
    </location>
</feature>
<dbReference type="Pfam" id="PF13601">
    <property type="entry name" value="HTH_34"/>
    <property type="match status" value="1"/>
</dbReference>
<sequence length="110" mass="12078">MVPHPVFDPLIHEPTRLQLCGLLARVEESDFATLREELAVADSVLSKHLSALKAAGYVTVERRFGAGHGRGYAVLTDAGRHAFCGHIAELQRLARVASPRGRRDRVRSVP</sequence>
<dbReference type="InterPro" id="IPR036390">
    <property type="entry name" value="WH_DNA-bd_sf"/>
</dbReference>
<dbReference type="Proteomes" id="UP000035763">
    <property type="component" value="Unassembled WGS sequence"/>
</dbReference>
<protein>
    <submittedName>
        <fullName evidence="2">Transcriptional regulator, MarR/EmrR family protein</fullName>
    </submittedName>
</protein>
<dbReference type="SUPFAM" id="SSF46785">
    <property type="entry name" value="Winged helix' DNA-binding domain"/>
    <property type="match status" value="1"/>
</dbReference>
<dbReference type="AlphaFoldDB" id="W6K1A8"/>
<organism evidence="2 3">
    <name type="scientific">Nostocoides australiense Ben110</name>
    <dbReference type="NCBI Taxonomy" id="1193182"/>
    <lineage>
        <taxon>Bacteria</taxon>
        <taxon>Bacillati</taxon>
        <taxon>Actinomycetota</taxon>
        <taxon>Actinomycetes</taxon>
        <taxon>Micrococcales</taxon>
        <taxon>Intrasporangiaceae</taxon>
        <taxon>Nostocoides</taxon>
    </lineage>
</organism>
<keyword evidence="3" id="KW-1185">Reference proteome</keyword>